<organism evidence="12">
    <name type="scientific">Aquarana catesbeiana</name>
    <name type="common">American bullfrog</name>
    <name type="synonym">Rana catesbeiana</name>
    <dbReference type="NCBI Taxonomy" id="8400"/>
    <lineage>
        <taxon>Eukaryota</taxon>
        <taxon>Metazoa</taxon>
        <taxon>Chordata</taxon>
        <taxon>Craniata</taxon>
        <taxon>Vertebrata</taxon>
        <taxon>Euteleostomi</taxon>
        <taxon>Amphibia</taxon>
        <taxon>Batrachia</taxon>
        <taxon>Anura</taxon>
        <taxon>Neobatrachia</taxon>
        <taxon>Ranoidea</taxon>
        <taxon>Ranidae</taxon>
        <taxon>Aquarana</taxon>
    </lineage>
</organism>
<dbReference type="InterPro" id="IPR050473">
    <property type="entry name" value="A2M/Complement_sys"/>
</dbReference>
<evidence type="ECO:0000256" key="9">
    <source>
        <dbReference type="PROSITE-ProRule" id="PRU00779"/>
    </source>
</evidence>
<keyword evidence="8" id="KW-0325">Glycoprotein</keyword>
<dbReference type="SMART" id="SM01360">
    <property type="entry name" value="A2M"/>
    <property type="match status" value="1"/>
</dbReference>
<evidence type="ECO:0000256" key="7">
    <source>
        <dbReference type="ARBA" id="ARBA00023157"/>
    </source>
</evidence>
<evidence type="ECO:0000256" key="6">
    <source>
        <dbReference type="ARBA" id="ARBA00022900"/>
    </source>
</evidence>
<dbReference type="Gene3D" id="2.60.40.1930">
    <property type="match status" value="2"/>
</dbReference>
<dbReference type="Gene3D" id="2.20.130.20">
    <property type="match status" value="1"/>
</dbReference>
<dbReference type="Gene3D" id="4.10.110.10">
    <property type="entry name" value="Spasmolytic Protein, domain 1"/>
    <property type="match status" value="1"/>
</dbReference>
<dbReference type="Gene3D" id="2.60.40.690">
    <property type="entry name" value="Alpha-macroglobulin, receptor-binding domain"/>
    <property type="match status" value="1"/>
</dbReference>
<evidence type="ECO:0000256" key="1">
    <source>
        <dbReference type="ARBA" id="ARBA00004613"/>
    </source>
</evidence>
<dbReference type="InterPro" id="IPR000519">
    <property type="entry name" value="P_trefoil_dom"/>
</dbReference>
<dbReference type="InterPro" id="IPR011625">
    <property type="entry name" value="A2M_N_BRD"/>
</dbReference>
<dbReference type="InterPro" id="IPR017994">
    <property type="entry name" value="P_trefoil_chordata"/>
</dbReference>
<evidence type="ECO:0000259" key="11">
    <source>
        <dbReference type="PROSITE" id="PS51448"/>
    </source>
</evidence>
<dbReference type="EMBL" id="AF479767">
    <property type="protein sequence ID" value="AAL87135.1"/>
    <property type="molecule type" value="mRNA"/>
</dbReference>
<dbReference type="GO" id="GO:0004867">
    <property type="term" value="F:serine-type endopeptidase inhibitor activity"/>
    <property type="evidence" value="ECO:0007669"/>
    <property type="project" value="UniProtKB-KW"/>
</dbReference>
<dbReference type="Gene3D" id="2.60.40.10">
    <property type="entry name" value="Immunoglobulins"/>
    <property type="match status" value="2"/>
</dbReference>
<dbReference type="SMART" id="SM01359">
    <property type="entry name" value="A2M_N_2"/>
    <property type="match status" value="1"/>
</dbReference>
<dbReference type="PROSITE" id="PS51448">
    <property type="entry name" value="P_TREFOIL_2"/>
    <property type="match status" value="1"/>
</dbReference>
<dbReference type="PROSITE" id="PS00477">
    <property type="entry name" value="ALPHA_2_MACROGLOBULIN"/>
    <property type="match status" value="1"/>
</dbReference>
<dbReference type="SUPFAM" id="SSF81296">
    <property type="entry name" value="E set domains"/>
    <property type="match status" value="1"/>
</dbReference>
<protein>
    <submittedName>
        <fullName evidence="12">Monomeric alpha-macroglobulin</fullName>
    </submittedName>
</protein>
<dbReference type="Pfam" id="PF17789">
    <property type="entry name" value="MG4"/>
    <property type="match status" value="1"/>
</dbReference>
<dbReference type="Pfam" id="PF00207">
    <property type="entry name" value="A2M"/>
    <property type="match status" value="1"/>
</dbReference>
<dbReference type="InterPro" id="IPR036595">
    <property type="entry name" value="A-macroglobulin_rcpt-bd_sf"/>
</dbReference>
<dbReference type="SMART" id="SM00018">
    <property type="entry name" value="PD"/>
    <property type="match status" value="1"/>
</dbReference>
<dbReference type="CDD" id="cd02897">
    <property type="entry name" value="A2M_2"/>
    <property type="match status" value="1"/>
</dbReference>
<evidence type="ECO:0000313" key="12">
    <source>
        <dbReference type="EMBL" id="AAL87135.1"/>
    </source>
</evidence>
<keyword evidence="7 9" id="KW-1015">Disulfide bond</keyword>
<evidence type="ECO:0000256" key="4">
    <source>
        <dbReference type="ARBA" id="ARBA00022690"/>
    </source>
</evidence>
<dbReference type="InterPro" id="IPR001599">
    <property type="entry name" value="Macroglobln_a2"/>
</dbReference>
<dbReference type="InterPro" id="IPR019742">
    <property type="entry name" value="MacrogloblnA2_CS"/>
</dbReference>
<dbReference type="InterPro" id="IPR041555">
    <property type="entry name" value="MG3"/>
</dbReference>
<proteinExistence type="evidence at transcript level"/>
<dbReference type="SMART" id="SM01419">
    <property type="entry name" value="Thiol-ester_cl"/>
    <property type="match status" value="1"/>
</dbReference>
<dbReference type="PANTHER" id="PTHR11412">
    <property type="entry name" value="MACROGLOBULIN / COMPLEMENT"/>
    <property type="match status" value="1"/>
</dbReference>
<dbReference type="Pfam" id="PF17791">
    <property type="entry name" value="MG3"/>
    <property type="match status" value="1"/>
</dbReference>
<dbReference type="InterPro" id="IPR002890">
    <property type="entry name" value="MG2"/>
</dbReference>
<feature type="disulfide bond" evidence="9">
    <location>
        <begin position="1426"/>
        <end position="1452"/>
    </location>
</feature>
<dbReference type="SUPFAM" id="SSF49410">
    <property type="entry name" value="Alpha-macroglobulin receptor domain"/>
    <property type="match status" value="1"/>
</dbReference>
<dbReference type="Gene3D" id="2.60.120.1540">
    <property type="match status" value="1"/>
</dbReference>
<evidence type="ECO:0000256" key="10">
    <source>
        <dbReference type="SAM" id="SignalP"/>
    </source>
</evidence>
<comment type="similarity">
    <text evidence="2">Belongs to the protease inhibitor I39 (alpha-2-macroglobulin) family.</text>
</comment>
<keyword evidence="6" id="KW-0722">Serine protease inhibitor</keyword>
<dbReference type="InterPro" id="IPR008930">
    <property type="entry name" value="Terpenoid_cyclase/PrenylTrfase"/>
</dbReference>
<dbReference type="PANTHER" id="PTHR11412:SF181">
    <property type="entry name" value="ALPHA-2-MACROGLOBULIN-LIKE PROTEIN 1"/>
    <property type="match status" value="1"/>
</dbReference>
<feature type="signal peptide" evidence="10">
    <location>
        <begin position="1"/>
        <end position="20"/>
    </location>
</feature>
<dbReference type="Pfam" id="PF00088">
    <property type="entry name" value="Trefoil"/>
    <property type="match status" value="1"/>
</dbReference>
<dbReference type="Pfam" id="PF07678">
    <property type="entry name" value="TED_complement"/>
    <property type="match status" value="1"/>
</dbReference>
<dbReference type="Pfam" id="PF07703">
    <property type="entry name" value="A2M_BRD"/>
    <property type="match status" value="1"/>
</dbReference>
<dbReference type="CDD" id="cd00111">
    <property type="entry name" value="Trefoil"/>
    <property type="match status" value="1"/>
</dbReference>
<accession>Q8QGD4</accession>
<feature type="disulfide bond" evidence="9">
    <location>
        <begin position="1436"/>
        <end position="1451"/>
    </location>
</feature>
<name>Q8QGD4_AQUCT</name>
<dbReference type="InterPro" id="IPR011626">
    <property type="entry name" value="Alpha-macroglobulin_TED"/>
</dbReference>
<dbReference type="InterPro" id="IPR044913">
    <property type="entry name" value="P_trefoil_dom_sf"/>
</dbReference>
<comment type="subcellular location">
    <subcellularLocation>
        <location evidence="1">Secreted</location>
    </subcellularLocation>
</comment>
<dbReference type="SUPFAM" id="SSF48239">
    <property type="entry name" value="Terpenoid cyclases/Protein prenyltransferases"/>
    <property type="match status" value="1"/>
</dbReference>
<dbReference type="InterPro" id="IPR041813">
    <property type="entry name" value="A2M_TED"/>
</dbReference>
<dbReference type="GO" id="GO:0005615">
    <property type="term" value="C:extracellular space"/>
    <property type="evidence" value="ECO:0007669"/>
    <property type="project" value="InterPro"/>
</dbReference>
<dbReference type="SUPFAM" id="SSF57492">
    <property type="entry name" value="Trefoil"/>
    <property type="match status" value="1"/>
</dbReference>
<evidence type="ECO:0000256" key="3">
    <source>
        <dbReference type="ARBA" id="ARBA00022525"/>
    </source>
</evidence>
<dbReference type="SMART" id="SM01361">
    <property type="entry name" value="A2M_recep"/>
    <property type="match status" value="1"/>
</dbReference>
<keyword evidence="4" id="KW-0646">Protease inhibitor</keyword>
<dbReference type="PRINTS" id="PR00680">
    <property type="entry name" value="PTREFOIL"/>
</dbReference>
<dbReference type="InterPro" id="IPR013783">
    <property type="entry name" value="Ig-like_fold"/>
</dbReference>
<evidence type="ECO:0000256" key="2">
    <source>
        <dbReference type="ARBA" id="ARBA00010952"/>
    </source>
</evidence>
<keyword evidence="5 10" id="KW-0732">Signal</keyword>
<sequence>MQLLLVSICLAICSSTLVSATDPHYVIFIPQTLEEGSQEKACVTIQGLENGLHLKLELREGDHIHEIAEQDIKTAEFSHCYSFLVPSVEHSNKDWSFHVSGQGEDLKIDETRKVNIAKRHYSCVMQTDKSTYKPNDIVRLRLVSLDHDFHISNENYEKILLLDPNGHYIGQWLNVTTDHGFADLTYHLAKELNLGDYTFSVPNKCKQTFTVAEYVLKRFEVHNNLPTTVASTAKSFNLEVCSSYTYGKPVQGNLDIEICPEIRPVCLSYYGCCGLYDHDEHDSEKCIKITHAKTDSKGCLSREIDLHAFNFSGEDQNKQIQIVSKLTEDGTGHTEEATAELQLRSYQKIKFENTGIVYQRGVPFSGKIKVTDHDNKPLANVAVAIISHEDFKKLATLETDKDGLAHFALNTDSWGESFGLTAIFLTKEDVDADLDIGYLMFSDATIWVHSHYSESQSFLNLETRGRDQLPCDSDLSVNVDYHINKDQLDSKTDHISFFYFTANEDGIYSHEEYKVDITEQSSGSTLQGSFSIKVHLDAKLSPHFTLSVYTLLPKGETLSGITFFEVSACFGNKVQLKFSEEQVHPGGKVNLDVSAEAGSLCSVRSVDKGYLLQYPHDDVSLAAQVQNSLSRPYGYYRDGFEQEDHQCPENQTVARRWEPVFDTSFLFQVSQLRLITNTHVKKPVECVDNDLVAPRYTSKKKHDQKAKEDEVKQRSPRTSFPDTWLFELVVVGPEGHTVLNLNTPDSITKWETDAVCLGKSGIGEIRNVGLVAFQPYFIDLVIPYSVVQGEKFKIDAQIFSYEKKCILVAVSLSEVDGIHTVQGKDQARCVCDSHVSHFSWDATATKLNEIKIHIESGSLEIEGDCKEDHLLITKEHRVDSIEKTIVVKPMGYEEQITETHLLYAKDDTQKVSYTLNIPDRLIPGTERAHIIVVGDIMGNILVNLENIIHLPDGCGEQSVSKLSRYCYSLEYLQSVNELTRETKEKFLEHIVEGYQKQLTFKNESGGGYATFPGGSSDQWITALVVKALNCAKQFIHVDDQDIQKAIQWLESIQLSNGCFNDSDSYFYNDLEDDELTQTAFILISLLEHQTFHDKSIVEKAKSCITKGADTAKSPHVLAILAYAFTLLGDSEMRALMLKRLDEHATIEGETKHWQGTSYRHGNIEISSYAILALLSDKIITHKDLEQSAYSIHWLASQQNPWGGFSSSQDTTLALHALAKYAKATNHKKGDSTVVIEDDSGFHREVQVTKQNSLLVQTIDLPKVPGTYTASIKGDGCVYTQAHLHYSEVPDEHEVHFAVNVTTEPAVCTRDAQTKFDVHIEARYLGKRSKTNMIMIEAELLSGFVPVANSIRKLNRRYDVRRVDVLPGEVQIYLDHLDHDTTEFVFTIEQETHVENLHPANVAVLDYYVPVIKTHATYNAPCSQAHCNVRASERRDCGKPGITKEECEQNNCCYDTSVVNAKWCFFHDYNTIEAKEDHDSHETQQTQEAH</sequence>
<reference evidence="12" key="1">
    <citation type="submission" date="2002-02" db="EMBL/GenBank/DDBJ databases">
        <title>New member of the trefoil factor family of proteins is an alpha-macroglobulin protease inhibitor.</title>
        <authorList>
            <person name="Thogersen I.B."/>
            <person name="Hammes S.R."/>
            <person name="Rubenstein D.S."/>
            <person name="Pizzo S.V."/>
            <person name="Valnickova Z."/>
            <person name="Enghild J.J."/>
        </authorList>
    </citation>
    <scope>NUCLEOTIDE SEQUENCE</scope>
</reference>
<dbReference type="InterPro" id="IPR014756">
    <property type="entry name" value="Ig_E-set"/>
</dbReference>
<feature type="chain" id="PRO_5004312212" evidence="10">
    <location>
        <begin position="21"/>
        <end position="1489"/>
    </location>
</feature>
<dbReference type="Pfam" id="PF01835">
    <property type="entry name" value="MG2"/>
    <property type="match status" value="1"/>
</dbReference>
<evidence type="ECO:0000256" key="5">
    <source>
        <dbReference type="ARBA" id="ARBA00022729"/>
    </source>
</evidence>
<dbReference type="Gene3D" id="2.60.40.1940">
    <property type="match status" value="1"/>
</dbReference>
<evidence type="ECO:0000256" key="8">
    <source>
        <dbReference type="ARBA" id="ARBA00023180"/>
    </source>
</evidence>
<feature type="domain" description="P-type" evidence="11">
    <location>
        <begin position="1424"/>
        <end position="1467"/>
    </location>
</feature>
<keyword evidence="3" id="KW-0964">Secreted</keyword>
<feature type="disulfide bond" evidence="9">
    <location>
        <begin position="1446"/>
        <end position="1463"/>
    </location>
</feature>
<dbReference type="Pfam" id="PF07677">
    <property type="entry name" value="A2M_recep"/>
    <property type="match status" value="1"/>
</dbReference>
<dbReference type="InterPro" id="IPR009048">
    <property type="entry name" value="A-macroglobulin_rcpt-bd"/>
</dbReference>
<dbReference type="Gene3D" id="1.50.10.20">
    <property type="match status" value="1"/>
</dbReference>
<dbReference type="InterPro" id="IPR040839">
    <property type="entry name" value="MG4"/>
</dbReference>
<dbReference type="InterPro" id="IPR047565">
    <property type="entry name" value="Alpha-macroglob_thiol-ester_cl"/>
</dbReference>